<accession>A0A225MC12</accession>
<dbReference type="InterPro" id="IPR050900">
    <property type="entry name" value="Transposase_IS3/IS150/IS904"/>
</dbReference>
<dbReference type="InterPro" id="IPR012337">
    <property type="entry name" value="RNaseH-like_sf"/>
</dbReference>
<dbReference type="Pfam" id="PF01527">
    <property type="entry name" value="HTH_Tnp_1"/>
    <property type="match status" value="1"/>
</dbReference>
<evidence type="ECO:0000313" key="2">
    <source>
        <dbReference type="EMBL" id="OWT58242.1"/>
    </source>
</evidence>
<dbReference type="GO" id="GO:0043565">
    <property type="term" value="F:sequence-specific DNA binding"/>
    <property type="evidence" value="ECO:0007669"/>
    <property type="project" value="InterPro"/>
</dbReference>
<dbReference type="GO" id="GO:0004803">
    <property type="term" value="F:transposase activity"/>
    <property type="evidence" value="ECO:0007669"/>
    <property type="project" value="InterPro"/>
</dbReference>
<dbReference type="Gene3D" id="1.10.10.10">
    <property type="entry name" value="Winged helix-like DNA-binding domain superfamily/Winged helix DNA-binding domain"/>
    <property type="match status" value="1"/>
</dbReference>
<dbReference type="InterPro" id="IPR036388">
    <property type="entry name" value="WH-like_DNA-bd_sf"/>
</dbReference>
<proteinExistence type="predicted"/>
<evidence type="ECO:0000313" key="3">
    <source>
        <dbReference type="Proteomes" id="UP000214603"/>
    </source>
</evidence>
<dbReference type="GO" id="GO:0015074">
    <property type="term" value="P:DNA integration"/>
    <property type="evidence" value="ECO:0007669"/>
    <property type="project" value="InterPro"/>
</dbReference>
<dbReference type="InterPro" id="IPR036397">
    <property type="entry name" value="RNaseH_sf"/>
</dbReference>
<dbReference type="InterPro" id="IPR002514">
    <property type="entry name" value="Transposase_8"/>
</dbReference>
<keyword evidence="3" id="KW-1185">Reference proteome</keyword>
<dbReference type="Proteomes" id="UP000214603">
    <property type="component" value="Unassembled WGS sequence"/>
</dbReference>
<reference evidence="3" key="1">
    <citation type="submission" date="2017-06" db="EMBL/GenBank/DDBJ databases">
        <title>Herbaspirillum phytohormonus sp. nov., isolated from the root nodule of Robinia pseudoacacia in lead-zinc mine.</title>
        <authorList>
            <person name="Fan M."/>
            <person name="Lin Y."/>
        </authorList>
    </citation>
    <scope>NUCLEOTIDE SEQUENCE [LARGE SCALE GENOMIC DNA]</scope>
    <source>
        <strain evidence="3">SC-089</strain>
    </source>
</reference>
<dbReference type="NCBIfam" id="NF033516">
    <property type="entry name" value="transpos_IS3"/>
    <property type="match status" value="1"/>
</dbReference>
<dbReference type="EMBL" id="NJIH01000008">
    <property type="protein sequence ID" value="OWT58242.1"/>
    <property type="molecule type" value="Genomic_DNA"/>
</dbReference>
<dbReference type="PANTHER" id="PTHR46889:SF4">
    <property type="entry name" value="TRANSPOSASE INSO FOR INSERTION SEQUENCE ELEMENT IS911B-RELATED"/>
    <property type="match status" value="1"/>
</dbReference>
<dbReference type="SUPFAM" id="SSF48295">
    <property type="entry name" value="TrpR-like"/>
    <property type="match status" value="1"/>
</dbReference>
<dbReference type="OrthoDB" id="9765502at2"/>
<dbReference type="PANTHER" id="PTHR46889">
    <property type="entry name" value="TRANSPOSASE INSF FOR INSERTION SEQUENCE IS3B-RELATED"/>
    <property type="match status" value="1"/>
</dbReference>
<feature type="domain" description="Integrase catalytic" evidence="1">
    <location>
        <begin position="211"/>
        <end position="371"/>
    </location>
</feature>
<sequence>MTKRTRRTHSAAFKAKVALAAVKGDRTLAELAQQFDVHPNQITEWKRQLQERATDVFGSAGTAASEPPVDLKVLHAKIGQLTLENGFFRGRAHQGGMAERKAMIDRTHTLPVSRQAQRLGMARSSVSYRAQPVSDTDLRLMRCIDEWHLEFPFAGARMLTRLPRRDGHEVGRWHVGTLMRRVGVKALYCKPNTSRRNTQHKVWPYLLRGMRIERANQVWALDTTYIPMARGFVYLTAVVDWASRKILAQRVAITLEALQAVEALEEAFARYGQPDIVNTDQGSQFTATAFTEAVLDRGIRLSMDGKGSWRDNVFVERVWRSIKYEEVYLKAYESVSQARQPIGAYIELYNQRRPHSSLADQTPDEAYFATLPAIKSAA</sequence>
<gene>
    <name evidence="2" type="ORF">CEY11_14705</name>
</gene>
<dbReference type="InterPro" id="IPR010921">
    <property type="entry name" value="Trp_repressor/repl_initiator"/>
</dbReference>
<dbReference type="SUPFAM" id="SSF53098">
    <property type="entry name" value="Ribonuclease H-like"/>
    <property type="match status" value="1"/>
</dbReference>
<dbReference type="InterPro" id="IPR048020">
    <property type="entry name" value="Transpos_IS3"/>
</dbReference>
<name>A0A225MC12_9BURK</name>
<dbReference type="Pfam" id="PF00665">
    <property type="entry name" value="rve"/>
    <property type="match status" value="1"/>
</dbReference>
<comment type="caution">
    <text evidence="2">The sequence shown here is derived from an EMBL/GenBank/DDBJ whole genome shotgun (WGS) entry which is preliminary data.</text>
</comment>
<evidence type="ECO:0000259" key="1">
    <source>
        <dbReference type="PROSITE" id="PS50994"/>
    </source>
</evidence>
<dbReference type="GO" id="GO:0006313">
    <property type="term" value="P:DNA transposition"/>
    <property type="evidence" value="ECO:0007669"/>
    <property type="project" value="InterPro"/>
</dbReference>
<dbReference type="PROSITE" id="PS50994">
    <property type="entry name" value="INTEGRASE"/>
    <property type="match status" value="1"/>
</dbReference>
<dbReference type="AlphaFoldDB" id="A0A225MC12"/>
<dbReference type="InterPro" id="IPR001584">
    <property type="entry name" value="Integrase_cat-core"/>
</dbReference>
<organism evidence="2 3">
    <name type="scientific">Candidimonas nitroreducens</name>
    <dbReference type="NCBI Taxonomy" id="683354"/>
    <lineage>
        <taxon>Bacteria</taxon>
        <taxon>Pseudomonadati</taxon>
        <taxon>Pseudomonadota</taxon>
        <taxon>Betaproteobacteria</taxon>
        <taxon>Burkholderiales</taxon>
        <taxon>Alcaligenaceae</taxon>
        <taxon>Candidimonas</taxon>
    </lineage>
</organism>
<dbReference type="Gene3D" id="3.30.420.10">
    <property type="entry name" value="Ribonuclease H-like superfamily/Ribonuclease H"/>
    <property type="match status" value="1"/>
</dbReference>
<protein>
    <submittedName>
        <fullName evidence="2">IS3 family transposase</fullName>
    </submittedName>
</protein>